<accession>A0A5J6MMT6</accession>
<dbReference type="InterPro" id="IPR021744">
    <property type="entry name" value="CbiG_N"/>
</dbReference>
<dbReference type="GO" id="GO:0008168">
    <property type="term" value="F:methyltransferase activity"/>
    <property type="evidence" value="ECO:0007669"/>
    <property type="project" value="UniProtKB-KW"/>
</dbReference>
<dbReference type="Gene3D" id="3.30.420.180">
    <property type="entry name" value="CobE/GbiG C-terminal domain"/>
    <property type="match status" value="1"/>
</dbReference>
<dbReference type="AlphaFoldDB" id="A0A5J6MMT6"/>
<evidence type="ECO:0000259" key="8">
    <source>
        <dbReference type="Pfam" id="PF11760"/>
    </source>
</evidence>
<protein>
    <submittedName>
        <fullName evidence="9">Precorrin-3B C(17)-methyltransferase</fullName>
    </submittedName>
</protein>
<dbReference type="UniPathway" id="UPA00148"/>
<keyword evidence="2" id="KW-0169">Cobalamin biosynthesis</keyword>
<keyword evidence="3 9" id="KW-0489">Methyltransferase</keyword>
<keyword evidence="5" id="KW-0949">S-adenosyl-L-methionine</keyword>
<evidence type="ECO:0000256" key="5">
    <source>
        <dbReference type="ARBA" id="ARBA00022691"/>
    </source>
</evidence>
<dbReference type="NCBIfam" id="TIGR01466">
    <property type="entry name" value="cobJ_cbiH"/>
    <property type="match status" value="1"/>
</dbReference>
<dbReference type="InterPro" id="IPR051810">
    <property type="entry name" value="Precorrin_MeTrfase"/>
</dbReference>
<dbReference type="InterPro" id="IPR006363">
    <property type="entry name" value="Cbl_synth_CobJ/CibH_dom"/>
</dbReference>
<evidence type="ECO:0000259" key="7">
    <source>
        <dbReference type="Pfam" id="PF01890"/>
    </source>
</evidence>
<dbReference type="Gene3D" id="3.40.1010.10">
    <property type="entry name" value="Cobalt-precorrin-4 Transmethylase, Domain 1"/>
    <property type="match status" value="1"/>
</dbReference>
<dbReference type="Proteomes" id="UP000326202">
    <property type="component" value="Chromosome"/>
</dbReference>
<dbReference type="Pfam" id="PF00590">
    <property type="entry name" value="TP_methylase"/>
    <property type="match status" value="1"/>
</dbReference>
<evidence type="ECO:0000256" key="4">
    <source>
        <dbReference type="ARBA" id="ARBA00022679"/>
    </source>
</evidence>
<organism evidence="9 10">
    <name type="scientific">Hypericibacter terrae</name>
    <dbReference type="NCBI Taxonomy" id="2602015"/>
    <lineage>
        <taxon>Bacteria</taxon>
        <taxon>Pseudomonadati</taxon>
        <taxon>Pseudomonadota</taxon>
        <taxon>Alphaproteobacteria</taxon>
        <taxon>Rhodospirillales</taxon>
        <taxon>Dongiaceae</taxon>
        <taxon>Hypericibacter</taxon>
    </lineage>
</organism>
<dbReference type="Gene3D" id="3.40.50.11220">
    <property type="match status" value="1"/>
</dbReference>
<feature type="domain" description="Tetrapyrrole methylase" evidence="6">
    <location>
        <begin position="348"/>
        <end position="559"/>
    </location>
</feature>
<dbReference type="Pfam" id="PF01890">
    <property type="entry name" value="CbiG_C"/>
    <property type="match status" value="1"/>
</dbReference>
<dbReference type="InterPro" id="IPR036518">
    <property type="entry name" value="CobE/GbiG_C_sf"/>
</dbReference>
<dbReference type="OrthoDB" id="9772960at2"/>
<proteinExistence type="predicted"/>
<dbReference type="PANTHER" id="PTHR47036">
    <property type="entry name" value="COBALT-FACTOR III C(17)-METHYLTRANSFERASE-RELATED"/>
    <property type="match status" value="1"/>
</dbReference>
<gene>
    <name evidence="9" type="primary">cobJ</name>
    <name evidence="9" type="ORF">FRZ44_39790</name>
</gene>
<dbReference type="Pfam" id="PF11760">
    <property type="entry name" value="CbiG_N"/>
    <property type="match status" value="1"/>
</dbReference>
<dbReference type="SUPFAM" id="SSF159672">
    <property type="entry name" value="CbiG N-terminal domain-like"/>
    <property type="match status" value="1"/>
</dbReference>
<dbReference type="InterPro" id="IPR035996">
    <property type="entry name" value="4pyrrol_Methylase_sf"/>
</dbReference>
<dbReference type="EMBL" id="CP042906">
    <property type="protein sequence ID" value="QEX18669.1"/>
    <property type="molecule type" value="Genomic_DNA"/>
</dbReference>
<dbReference type="CDD" id="cd11646">
    <property type="entry name" value="Precorrin_3B_C17_MT"/>
    <property type="match status" value="1"/>
</dbReference>
<dbReference type="PANTHER" id="PTHR47036:SF1">
    <property type="entry name" value="COBALT-FACTOR III C(17)-METHYLTRANSFERASE-RELATED"/>
    <property type="match status" value="1"/>
</dbReference>
<dbReference type="InterPro" id="IPR000878">
    <property type="entry name" value="4pyrrol_Mease"/>
</dbReference>
<evidence type="ECO:0000256" key="3">
    <source>
        <dbReference type="ARBA" id="ARBA00022603"/>
    </source>
</evidence>
<sequence length="617" mass="64299">MSVPGIVLLTANALGVAHRIRDALGGAELFGYAPRVEAVDVTFSDVEMQLAELFEGGRPIIGICAAGILIRKLAPLLDDKRSEPPVIAVAEDGSSIVPLLGGHHGANEMARRIAAALGGHAAVTTAGDLRFGIGIDEPPSGWRLGNPEMAKRIMAGLLAGEPVRLEIDAARDDADWLKRLPFDARGQLAIRATIKTEAPRGDTLLVHPATLVLGIGCDRGAPPEEAIALARQTLSAAGLSPNSVACVASIALKAGEPAVHAVAASLGVPARFFPAERLEAETPRLANPSDVVFKETGCHGVAEGAALAGVGEAGRLLAPKRKTGRVTCAIAEAPRLVDPMQLGRGRGRLAIVGIGPGSTESRTAGAEAALREADEVVGYGLYLDLVAPLIAGKTRHDFPLGEETERVRKALDLAAEGKHVALVSSGDAGIYAMGALVFELIETGANPDWERIEVRGLPGVSAMQAAASLAGAPLGHDFCAISLSDLLTPWDVIERRLKAAAAGDFVVALYNPVSQRRRDQLVKAKAFLLEGRPGSVPVVLARNLGREGETVTVTTLEALTPDQVDMLTVVLIGSSQSRAIARPDGGQWVYTPRGYAAKRGADIPDAPPLIRKEGAAQ</sequence>
<dbReference type="InterPro" id="IPR014776">
    <property type="entry name" value="4pyrrole_Mease_sub2"/>
</dbReference>
<dbReference type="SUPFAM" id="SSF159664">
    <property type="entry name" value="CobE/GbiG C-terminal domain-like"/>
    <property type="match status" value="1"/>
</dbReference>
<keyword evidence="10" id="KW-1185">Reference proteome</keyword>
<dbReference type="InterPro" id="IPR038029">
    <property type="entry name" value="GbiG_N_sf"/>
</dbReference>
<feature type="domain" description="CobE/GbiG C-terminal" evidence="7">
    <location>
        <begin position="211"/>
        <end position="331"/>
    </location>
</feature>
<dbReference type="InterPro" id="IPR014777">
    <property type="entry name" value="4pyrrole_Mease_sub1"/>
</dbReference>
<dbReference type="GO" id="GO:0032259">
    <property type="term" value="P:methylation"/>
    <property type="evidence" value="ECO:0007669"/>
    <property type="project" value="UniProtKB-KW"/>
</dbReference>
<dbReference type="Gene3D" id="3.30.950.10">
    <property type="entry name" value="Methyltransferase, Cobalt-precorrin-4 Transmethylase, Domain 2"/>
    <property type="match status" value="1"/>
</dbReference>
<evidence type="ECO:0000259" key="6">
    <source>
        <dbReference type="Pfam" id="PF00590"/>
    </source>
</evidence>
<evidence type="ECO:0000313" key="9">
    <source>
        <dbReference type="EMBL" id="QEX18669.1"/>
    </source>
</evidence>
<dbReference type="RefSeq" id="WP_151178801.1">
    <property type="nucleotide sequence ID" value="NZ_CP042906.1"/>
</dbReference>
<dbReference type="SUPFAM" id="SSF53790">
    <property type="entry name" value="Tetrapyrrole methylase"/>
    <property type="match status" value="1"/>
</dbReference>
<name>A0A5J6MMT6_9PROT</name>
<keyword evidence="4 9" id="KW-0808">Transferase</keyword>
<evidence type="ECO:0000256" key="2">
    <source>
        <dbReference type="ARBA" id="ARBA00022573"/>
    </source>
</evidence>
<reference evidence="9 10" key="1">
    <citation type="submission" date="2019-08" db="EMBL/GenBank/DDBJ databases">
        <title>Hyperibacter terrae gen. nov., sp. nov. and Hyperibacter viscosus sp. nov., two new members in the family Rhodospirillaceae isolated from the rhizosphere of Hypericum perforatum.</title>
        <authorList>
            <person name="Noviana Z."/>
        </authorList>
    </citation>
    <scope>NUCLEOTIDE SEQUENCE [LARGE SCALE GENOMIC DNA]</scope>
    <source>
        <strain evidence="9 10">R5913</strain>
    </source>
</reference>
<dbReference type="GO" id="GO:0009236">
    <property type="term" value="P:cobalamin biosynthetic process"/>
    <property type="evidence" value="ECO:0007669"/>
    <property type="project" value="UniProtKB-UniPathway"/>
</dbReference>
<dbReference type="KEGG" id="htq:FRZ44_39790"/>
<evidence type="ECO:0000313" key="10">
    <source>
        <dbReference type="Proteomes" id="UP000326202"/>
    </source>
</evidence>
<dbReference type="InterPro" id="IPR002750">
    <property type="entry name" value="CobE/GbiG_C"/>
</dbReference>
<evidence type="ECO:0000256" key="1">
    <source>
        <dbReference type="ARBA" id="ARBA00004953"/>
    </source>
</evidence>
<comment type="pathway">
    <text evidence="1">Cofactor biosynthesis; adenosylcobalamin biosynthesis.</text>
</comment>
<feature type="domain" description="Cobalamin synthesis G N-terminal" evidence="8">
    <location>
        <begin position="50"/>
        <end position="128"/>
    </location>
</feature>